<accession>A9KFQ2</accession>
<protein>
    <submittedName>
        <fullName evidence="2">Hypothetical cytosolic protein</fullName>
    </submittedName>
</protein>
<reference evidence="2 3" key="1">
    <citation type="journal article" date="2009" name="Infect. Immun.">
        <title>Comparative genomics reveal extensive transposon-mediated genomic plasticity and diversity among potential effector proteins within the genus Coxiella.</title>
        <authorList>
            <person name="Beare P.A."/>
            <person name="Unsworth N."/>
            <person name="Andoh M."/>
            <person name="Voth D.E."/>
            <person name="Omsland A."/>
            <person name="Gilk S.D."/>
            <person name="Williams K.P."/>
            <person name="Sobral B.W."/>
            <person name="Kupko J.J.III."/>
            <person name="Porcella S.F."/>
            <person name="Samuel J.E."/>
            <person name="Heinzen R.A."/>
        </authorList>
    </citation>
    <scope>NUCLEOTIDE SEQUENCE [LARGE SCALE GENOMIC DNA]</scope>
    <source>
        <strain evidence="2 3">Dugway 5J108-111</strain>
    </source>
</reference>
<evidence type="ECO:0000313" key="3">
    <source>
        <dbReference type="Proteomes" id="UP000008555"/>
    </source>
</evidence>
<evidence type="ECO:0000256" key="1">
    <source>
        <dbReference type="SAM" id="MobiDB-lite"/>
    </source>
</evidence>
<evidence type="ECO:0000313" key="2">
    <source>
        <dbReference type="EMBL" id="ABS77804.2"/>
    </source>
</evidence>
<sequence length="178" mass="20215">MSIRPHLDNQDIDNRELSKSQKQNRGSVVNYATLFNPGVETLRRDPYLWELIVAINSRETDQVEEVLEKTEREKASERKPETIPNNRSGLGALISLSPTLLPDYPIEYAFEQWKLTPAPDMAYLEALVRHRKQVNMLIPPDKAISDTQIVELAKGDESLESIVALSMNSKEPSNTRSL</sequence>
<organism evidence="2 3">
    <name type="scientific">Coxiella burnetii (strain Dugway 5J108-111)</name>
    <dbReference type="NCBI Taxonomy" id="434922"/>
    <lineage>
        <taxon>Bacteria</taxon>
        <taxon>Pseudomonadati</taxon>
        <taxon>Pseudomonadota</taxon>
        <taxon>Gammaproteobacteria</taxon>
        <taxon>Legionellales</taxon>
        <taxon>Coxiellaceae</taxon>
        <taxon>Coxiella</taxon>
    </lineage>
</organism>
<dbReference type="KEGG" id="cbd:CBUD_1287"/>
<dbReference type="EMBL" id="CP000733">
    <property type="protein sequence ID" value="ABS77804.2"/>
    <property type="molecule type" value="Genomic_DNA"/>
</dbReference>
<dbReference type="HOGENOM" id="CLU_129190_0_0_6"/>
<name>A9KFQ2_COXBN</name>
<dbReference type="AlphaFoldDB" id="A9KFQ2"/>
<dbReference type="Proteomes" id="UP000008555">
    <property type="component" value="Chromosome"/>
</dbReference>
<feature type="region of interest" description="Disordered" evidence="1">
    <location>
        <begin position="1"/>
        <end position="24"/>
    </location>
</feature>
<proteinExistence type="predicted"/>
<feature type="compositionally biased region" description="Basic and acidic residues" evidence="1">
    <location>
        <begin position="1"/>
        <end position="19"/>
    </location>
</feature>
<gene>
    <name evidence="2" type="ordered locus">CBUD_1287</name>
</gene>
<dbReference type="RefSeq" id="WP_010958066.1">
    <property type="nucleotide sequence ID" value="NC_009727.1"/>
</dbReference>